<evidence type="ECO:0000313" key="7">
    <source>
        <dbReference type="Proteomes" id="UP001597097"/>
    </source>
</evidence>
<protein>
    <submittedName>
        <fullName evidence="6">ABC transporter substrate-binding protein</fullName>
    </submittedName>
</protein>
<dbReference type="EMBL" id="JBHUCM010000031">
    <property type="protein sequence ID" value="MFD1542066.1"/>
    <property type="molecule type" value="Genomic_DNA"/>
</dbReference>
<dbReference type="Proteomes" id="UP001597097">
    <property type="component" value="Unassembled WGS sequence"/>
</dbReference>
<feature type="chain" id="PRO_5045379389" evidence="4">
    <location>
        <begin position="28"/>
        <end position="514"/>
    </location>
</feature>
<comment type="caution">
    <text evidence="6">The sequence shown here is derived from an EMBL/GenBank/DDBJ whole genome shotgun (WGS) entry which is preliminary data.</text>
</comment>
<dbReference type="PROSITE" id="PS01040">
    <property type="entry name" value="SBP_BACTERIAL_5"/>
    <property type="match status" value="1"/>
</dbReference>
<comment type="subcellular location">
    <subcellularLocation>
        <location evidence="1">Cell membrane</location>
        <topology evidence="1">Lipid-anchor</topology>
    </subcellularLocation>
</comment>
<reference evidence="7" key="1">
    <citation type="journal article" date="2019" name="Int. J. Syst. Evol. Microbiol.">
        <title>The Global Catalogue of Microorganisms (GCM) 10K type strain sequencing project: providing services to taxonomists for standard genome sequencing and annotation.</title>
        <authorList>
            <consortium name="The Broad Institute Genomics Platform"/>
            <consortium name="The Broad Institute Genome Sequencing Center for Infectious Disease"/>
            <person name="Wu L."/>
            <person name="Ma J."/>
        </authorList>
    </citation>
    <scope>NUCLEOTIDE SEQUENCE [LARGE SCALE GENOMIC DNA]</scope>
    <source>
        <strain evidence="7">CGMCC 1.15399</strain>
    </source>
</reference>
<evidence type="ECO:0000256" key="3">
    <source>
        <dbReference type="ARBA" id="ARBA00022729"/>
    </source>
</evidence>
<organism evidence="6 7">
    <name type="scientific">Nonomuraea guangzhouensis</name>
    <dbReference type="NCBI Taxonomy" id="1291555"/>
    <lineage>
        <taxon>Bacteria</taxon>
        <taxon>Bacillati</taxon>
        <taxon>Actinomycetota</taxon>
        <taxon>Actinomycetes</taxon>
        <taxon>Streptosporangiales</taxon>
        <taxon>Streptosporangiaceae</taxon>
        <taxon>Nonomuraea</taxon>
    </lineage>
</organism>
<dbReference type="PIRSF" id="PIRSF002741">
    <property type="entry name" value="MppA"/>
    <property type="match status" value="1"/>
</dbReference>
<keyword evidence="3 4" id="KW-0732">Signal</keyword>
<dbReference type="PROSITE" id="PS51257">
    <property type="entry name" value="PROKAR_LIPOPROTEIN"/>
    <property type="match status" value="1"/>
</dbReference>
<comment type="similarity">
    <text evidence="2">Belongs to the bacterial solute-binding protein 5 family.</text>
</comment>
<dbReference type="PANTHER" id="PTHR30290">
    <property type="entry name" value="PERIPLASMIC BINDING COMPONENT OF ABC TRANSPORTER"/>
    <property type="match status" value="1"/>
</dbReference>
<evidence type="ECO:0000256" key="2">
    <source>
        <dbReference type="ARBA" id="ARBA00005695"/>
    </source>
</evidence>
<dbReference type="Pfam" id="PF00496">
    <property type="entry name" value="SBP_bac_5"/>
    <property type="match status" value="1"/>
</dbReference>
<evidence type="ECO:0000256" key="4">
    <source>
        <dbReference type="SAM" id="SignalP"/>
    </source>
</evidence>
<dbReference type="RefSeq" id="WP_219538199.1">
    <property type="nucleotide sequence ID" value="NZ_JAHKRM010000045.1"/>
</dbReference>
<dbReference type="InterPro" id="IPR023765">
    <property type="entry name" value="SBP_5_CS"/>
</dbReference>
<evidence type="ECO:0000313" key="6">
    <source>
        <dbReference type="EMBL" id="MFD1542066.1"/>
    </source>
</evidence>
<keyword evidence="7" id="KW-1185">Reference proteome</keyword>
<evidence type="ECO:0000256" key="1">
    <source>
        <dbReference type="ARBA" id="ARBA00004193"/>
    </source>
</evidence>
<proteinExistence type="inferred from homology"/>
<gene>
    <name evidence="6" type="ORF">ACFSJ0_33795</name>
</gene>
<evidence type="ECO:0000259" key="5">
    <source>
        <dbReference type="Pfam" id="PF00496"/>
    </source>
</evidence>
<dbReference type="PANTHER" id="PTHR30290:SF65">
    <property type="entry name" value="MONOACYL PHOSPHATIDYLINOSITOL TETRAMANNOSIDE-BINDING PROTEIN LPQW-RELATED"/>
    <property type="match status" value="1"/>
</dbReference>
<dbReference type="InterPro" id="IPR030678">
    <property type="entry name" value="Peptide/Ni-bd"/>
</dbReference>
<dbReference type="InterPro" id="IPR000914">
    <property type="entry name" value="SBP_5_dom"/>
</dbReference>
<feature type="domain" description="Solute-binding protein family 5" evidence="5">
    <location>
        <begin position="80"/>
        <end position="432"/>
    </location>
</feature>
<sequence length="514" mass="54606">MKSSLPLRPPALICSALLTLTACGTFANSDSPAGADQNVVISLQFSPRSNYALETDDALVLSQIGCLETLLTYDNKAGALKPLLATKWTQSNPTTWDFTLRENVKFQDGTALTADAVVQGLKHVLSVEAPPRAFNKTVVSSVAAVDGSTVRITTPKPSALLPFRLASANTGILAPAAYTSSGIKPIGHCTGPYKPTSEATGQSISMERNTTYWGGQVPLAKVEARFIAEGATRATQVQTGESQIALGIPATSLAALKGDKELVVSETFTPRTTGLYFNNSRAPFNKAALRKAVQAALDLDAIAKSVYNNGAEPAIGPFSPTEPWAPKGMQPVAQNLDQAKALLAEAGYAPGKLKLTLLAYTERPEFADLATVIQANLKAIGIEVKVKSSDYAGIEPQLLSGDYDLTLLSRNHLVDIADPNGFLSSDYTCEGGFNISRFCDPAIDKKIASANAMTDATERNAVYAEVARYLEENAVTVFQVHEQTHAAYRAGVKGFTDDPLARYAITTAVTVAKQ</sequence>
<accession>A0ABW4GIJ6</accession>
<name>A0ABW4GIJ6_9ACTN</name>
<feature type="signal peptide" evidence="4">
    <location>
        <begin position="1"/>
        <end position="27"/>
    </location>
</feature>
<dbReference type="InterPro" id="IPR039424">
    <property type="entry name" value="SBP_5"/>
</dbReference>
<dbReference type="CDD" id="cd08490">
    <property type="entry name" value="PBP2_NikA_DppA_OppA_like_3"/>
    <property type="match status" value="1"/>
</dbReference>